<comment type="similarity">
    <text evidence="2">Belongs to the TRH family.</text>
</comment>
<evidence type="ECO:0000313" key="18">
    <source>
        <dbReference type="EMBL" id="EMP35587.1"/>
    </source>
</evidence>
<dbReference type="Pfam" id="PF01363">
    <property type="entry name" value="FYVE"/>
    <property type="match status" value="1"/>
</dbReference>
<gene>
    <name evidence="18" type="ORF">UY3_07205</name>
</gene>
<dbReference type="Pfam" id="PF11464">
    <property type="entry name" value="Rbsn"/>
    <property type="match status" value="2"/>
</dbReference>
<dbReference type="GO" id="GO:0032024">
    <property type="term" value="P:positive regulation of insulin secretion"/>
    <property type="evidence" value="ECO:0007669"/>
    <property type="project" value="TreeGrafter"/>
</dbReference>
<dbReference type="PROSITE" id="PS50157">
    <property type="entry name" value="ZINC_FINGER_C2H2_2"/>
    <property type="match status" value="1"/>
</dbReference>
<feature type="coiled-coil region" evidence="13">
    <location>
        <begin position="779"/>
        <end position="829"/>
    </location>
</feature>
<dbReference type="InterPro" id="IPR013087">
    <property type="entry name" value="Znf_C2H2_type"/>
</dbReference>
<dbReference type="EMBL" id="KB528245">
    <property type="protein sequence ID" value="EMP35587.1"/>
    <property type="molecule type" value="Genomic_DNA"/>
</dbReference>
<dbReference type="SUPFAM" id="SSF57903">
    <property type="entry name" value="FYVE/PHD zinc finger"/>
    <property type="match status" value="1"/>
</dbReference>
<dbReference type="SUPFAM" id="SSF140125">
    <property type="entry name" value="Rabenosyn-5 Rab-binding domain-like"/>
    <property type="match status" value="2"/>
</dbReference>
<dbReference type="PROSITE" id="PS00028">
    <property type="entry name" value="ZINC_FINGER_C2H2_1"/>
    <property type="match status" value="1"/>
</dbReference>
<dbReference type="GO" id="GO:0014050">
    <property type="term" value="P:negative regulation of glutamate secretion"/>
    <property type="evidence" value="ECO:0007669"/>
    <property type="project" value="TreeGrafter"/>
</dbReference>
<dbReference type="InterPro" id="IPR008857">
    <property type="entry name" value="TRH"/>
</dbReference>
<feature type="compositionally biased region" description="Basic and acidic residues" evidence="14">
    <location>
        <begin position="191"/>
        <end position="204"/>
    </location>
</feature>
<keyword evidence="9 12" id="KW-0863">Zinc-finger</keyword>
<keyword evidence="3" id="KW-0964">Secreted</keyword>
<name>M7C513_CHEMY</name>
<keyword evidence="7 15" id="KW-0732">Signal</keyword>
<evidence type="ECO:0000256" key="13">
    <source>
        <dbReference type="SAM" id="Coils"/>
    </source>
</evidence>
<dbReference type="InterPro" id="IPR013083">
    <property type="entry name" value="Znf_RING/FYVE/PHD"/>
</dbReference>
<feature type="region of interest" description="Disordered" evidence="14">
    <location>
        <begin position="56"/>
        <end position="134"/>
    </location>
</feature>
<dbReference type="PANTHER" id="PTHR17530:SF2">
    <property type="entry name" value="PRO-THYROTROPIN-RELEASING HORMONE"/>
    <property type="match status" value="1"/>
</dbReference>
<feature type="region of interest" description="Disordered" evidence="14">
    <location>
        <begin position="972"/>
        <end position="1026"/>
    </location>
</feature>
<dbReference type="InterPro" id="IPR011011">
    <property type="entry name" value="Znf_FYVE_PHD"/>
</dbReference>
<dbReference type="Gene3D" id="3.30.40.10">
    <property type="entry name" value="Zinc/RING finger domain, C3HC4 (zinc finger)"/>
    <property type="match status" value="1"/>
</dbReference>
<dbReference type="Pfam" id="PF05438">
    <property type="entry name" value="TRH"/>
    <property type="match status" value="1"/>
</dbReference>
<dbReference type="CDD" id="cd15716">
    <property type="entry name" value="FYVE_RBNS5"/>
    <property type="match status" value="1"/>
</dbReference>
<dbReference type="Pfam" id="PF16601">
    <property type="entry name" value="NPF"/>
    <property type="match status" value="1"/>
</dbReference>
<keyword evidence="11" id="KW-0862">Zinc</keyword>
<feature type="domain" description="C2H2-type" evidence="16">
    <location>
        <begin position="317"/>
        <end position="345"/>
    </location>
</feature>
<keyword evidence="10" id="KW-0027">Amidation</keyword>
<feature type="compositionally biased region" description="Basic and acidic residues" evidence="14">
    <location>
        <begin position="849"/>
        <end position="865"/>
    </location>
</feature>
<feature type="compositionally biased region" description="Basic and acidic residues" evidence="14">
    <location>
        <begin position="83"/>
        <end position="97"/>
    </location>
</feature>
<feature type="compositionally biased region" description="Basic and acidic residues" evidence="14">
    <location>
        <begin position="696"/>
        <end position="722"/>
    </location>
</feature>
<dbReference type="InterPro" id="IPR017455">
    <property type="entry name" value="Znf_FYVE-rel"/>
</dbReference>
<keyword evidence="4" id="KW-0165">Cleavage on pair of basic residues</keyword>
<dbReference type="Gene3D" id="4.10.860.20">
    <property type="entry name" value="Rabenosyn, Rab binding domain"/>
    <property type="match status" value="2"/>
</dbReference>
<evidence type="ECO:0000256" key="8">
    <source>
        <dbReference type="ARBA" id="ARBA00022737"/>
    </source>
</evidence>
<dbReference type="GO" id="GO:0030141">
    <property type="term" value="C:secretory granule"/>
    <property type="evidence" value="ECO:0007669"/>
    <property type="project" value="TreeGrafter"/>
</dbReference>
<feature type="region of interest" description="Disordered" evidence="14">
    <location>
        <begin position="935"/>
        <end position="956"/>
    </location>
</feature>
<dbReference type="GO" id="GO:0005576">
    <property type="term" value="C:extracellular region"/>
    <property type="evidence" value="ECO:0007669"/>
    <property type="project" value="UniProtKB-SubCell"/>
</dbReference>
<feature type="region of interest" description="Disordered" evidence="14">
    <location>
        <begin position="881"/>
        <end position="918"/>
    </location>
</feature>
<keyword evidence="8" id="KW-0677">Repeat</keyword>
<evidence type="ECO:0000256" key="5">
    <source>
        <dbReference type="ARBA" id="ARBA00022702"/>
    </source>
</evidence>
<evidence type="ECO:0000256" key="1">
    <source>
        <dbReference type="ARBA" id="ARBA00004613"/>
    </source>
</evidence>
<evidence type="ECO:0000259" key="17">
    <source>
        <dbReference type="PROSITE" id="PS50178"/>
    </source>
</evidence>
<feature type="region of interest" description="Disordered" evidence="14">
    <location>
        <begin position="836"/>
        <end position="866"/>
    </location>
</feature>
<evidence type="ECO:0000256" key="6">
    <source>
        <dbReference type="ARBA" id="ARBA00022723"/>
    </source>
</evidence>
<dbReference type="GO" id="GO:0001692">
    <property type="term" value="P:histamine metabolic process"/>
    <property type="evidence" value="ECO:0007669"/>
    <property type="project" value="TreeGrafter"/>
</dbReference>
<evidence type="ECO:0000256" key="7">
    <source>
        <dbReference type="ARBA" id="ARBA00022729"/>
    </source>
</evidence>
<evidence type="ECO:0000259" key="16">
    <source>
        <dbReference type="PROSITE" id="PS50157"/>
    </source>
</evidence>
<evidence type="ECO:0000256" key="11">
    <source>
        <dbReference type="ARBA" id="ARBA00022833"/>
    </source>
</evidence>
<dbReference type="InterPro" id="IPR021565">
    <property type="entry name" value="Rbsn_Rab-bd"/>
</dbReference>
<evidence type="ECO:0000256" key="4">
    <source>
        <dbReference type="ARBA" id="ARBA00022685"/>
    </source>
</evidence>
<feature type="compositionally biased region" description="Acidic residues" evidence="14">
    <location>
        <begin position="935"/>
        <end position="945"/>
    </location>
</feature>
<feature type="compositionally biased region" description="Polar residues" evidence="14">
    <location>
        <begin position="898"/>
        <end position="907"/>
    </location>
</feature>
<dbReference type="GO" id="GO:0014054">
    <property type="term" value="P:positive regulation of gamma-aminobutyric acid secretion"/>
    <property type="evidence" value="ECO:0007669"/>
    <property type="project" value="TreeGrafter"/>
</dbReference>
<keyword evidence="6" id="KW-0479">Metal-binding</keyword>
<evidence type="ECO:0000256" key="15">
    <source>
        <dbReference type="SAM" id="SignalP"/>
    </source>
</evidence>
<feature type="region of interest" description="Disordered" evidence="14">
    <location>
        <begin position="696"/>
        <end position="749"/>
    </location>
</feature>
<dbReference type="eggNOG" id="KOG1842">
    <property type="taxonomic scope" value="Eukaryota"/>
</dbReference>
<evidence type="ECO:0000256" key="10">
    <source>
        <dbReference type="ARBA" id="ARBA00022815"/>
    </source>
</evidence>
<protein>
    <submittedName>
        <fullName evidence="18">Rabenosyn-5</fullName>
    </submittedName>
</protein>
<keyword evidence="13" id="KW-0175">Coiled coil</keyword>
<proteinExistence type="inferred from homology"/>
<feature type="compositionally biased region" description="Low complexity" evidence="14">
    <location>
        <begin position="516"/>
        <end position="542"/>
    </location>
</feature>
<evidence type="ECO:0000256" key="14">
    <source>
        <dbReference type="SAM" id="MobiDB-lite"/>
    </source>
</evidence>
<accession>M7C513</accession>
<evidence type="ECO:0000313" key="19">
    <source>
        <dbReference type="Proteomes" id="UP000031443"/>
    </source>
</evidence>
<comment type="subcellular location">
    <subcellularLocation>
        <location evidence="1">Secreted</location>
    </subcellularLocation>
</comment>
<feature type="compositionally biased region" description="Polar residues" evidence="14">
    <location>
        <begin position="999"/>
        <end position="1022"/>
    </location>
</feature>
<dbReference type="AlphaFoldDB" id="M7C513"/>
<feature type="region of interest" description="Disordered" evidence="14">
    <location>
        <begin position="158"/>
        <end position="210"/>
    </location>
</feature>
<dbReference type="Proteomes" id="UP000031443">
    <property type="component" value="Unassembled WGS sequence"/>
</dbReference>
<reference evidence="19" key="1">
    <citation type="journal article" date="2013" name="Nat. Genet.">
        <title>The draft genomes of soft-shell turtle and green sea turtle yield insights into the development and evolution of the turtle-specific body plan.</title>
        <authorList>
            <person name="Wang Z."/>
            <person name="Pascual-Anaya J."/>
            <person name="Zadissa A."/>
            <person name="Li W."/>
            <person name="Niimura Y."/>
            <person name="Huang Z."/>
            <person name="Li C."/>
            <person name="White S."/>
            <person name="Xiong Z."/>
            <person name="Fang D."/>
            <person name="Wang B."/>
            <person name="Ming Y."/>
            <person name="Chen Y."/>
            <person name="Zheng Y."/>
            <person name="Kuraku S."/>
            <person name="Pignatelli M."/>
            <person name="Herrero J."/>
            <person name="Beal K."/>
            <person name="Nozawa M."/>
            <person name="Li Q."/>
            <person name="Wang J."/>
            <person name="Zhang H."/>
            <person name="Yu L."/>
            <person name="Shigenobu S."/>
            <person name="Wang J."/>
            <person name="Liu J."/>
            <person name="Flicek P."/>
            <person name="Searle S."/>
            <person name="Wang J."/>
            <person name="Kuratani S."/>
            <person name="Yin Y."/>
            <person name="Aken B."/>
            <person name="Zhang G."/>
            <person name="Irie N."/>
        </authorList>
    </citation>
    <scope>NUCLEOTIDE SEQUENCE [LARGE SCALE GENOMIC DNA]</scope>
</reference>
<organism evidence="18 19">
    <name type="scientific">Chelonia mydas</name>
    <name type="common">Green sea-turtle</name>
    <name type="synonym">Chelonia agassizi</name>
    <dbReference type="NCBI Taxonomy" id="8469"/>
    <lineage>
        <taxon>Eukaryota</taxon>
        <taxon>Metazoa</taxon>
        <taxon>Chordata</taxon>
        <taxon>Craniata</taxon>
        <taxon>Vertebrata</taxon>
        <taxon>Euteleostomi</taxon>
        <taxon>Archelosauria</taxon>
        <taxon>Testudinata</taxon>
        <taxon>Testudines</taxon>
        <taxon>Cryptodira</taxon>
        <taxon>Durocryptodira</taxon>
        <taxon>Americhelydia</taxon>
        <taxon>Chelonioidea</taxon>
        <taxon>Cheloniidae</taxon>
        <taxon>Chelonia</taxon>
    </lineage>
</organism>
<dbReference type="GO" id="GO:0042755">
    <property type="term" value="P:eating behavior"/>
    <property type="evidence" value="ECO:0007669"/>
    <property type="project" value="TreeGrafter"/>
</dbReference>
<dbReference type="GO" id="GO:0008437">
    <property type="term" value="F:thyrotropin-releasing hormone activity"/>
    <property type="evidence" value="ECO:0007669"/>
    <property type="project" value="InterPro"/>
</dbReference>
<dbReference type="PANTHER" id="PTHR17530">
    <property type="entry name" value="PRO-THYROTROPIN-RELEASING HORMONE"/>
    <property type="match status" value="1"/>
</dbReference>
<evidence type="ECO:0000256" key="9">
    <source>
        <dbReference type="ARBA" id="ARBA00022771"/>
    </source>
</evidence>
<sequence length="1087" mass="124957">MTSVRLLLLSLTFSSVCVSLGQPIPEANENGDRSHLDDILQRAESIILRSILKTAEEGEETNKETSAPQPDWFSKRQHPGKRFPSDLEKRQHPGKREDEEEVSYGETQKRQHPGKREEDDDLDSDMELQKRQHPGRRSLWDQYVDIPHTQLAYLNELSKRQHPGKRSLIYNKRQHPGKRSWDDGLDLGNQDLEKRQHPGRRYMDSESPDYDAPCDRLDSFNCSSFLLELLDNVNKGRVEEKRQHPGRRFAWEGRSSHRTKALELKSANAQADANYRCETTNELLRLGGQQYPTSEQNTMASSYPPPFDDPVEVREGFLCPLCLKDLQSFYQLQSHYEEEHSSEDRDVKGQLRNLVQKAKKAKKKLLKRDGDDRTDTGAQERYESFSYGGVDPYMWEPQELGAMRSHLSDFKKHRAARIDHYVVEVNKLIIRLEKLTSFDRTNTESAKIRAIEKSVVPWVNDQDVPFCPDCGNKFSIRNRRHHCRLCGSIMCKKCMELVSLPLASKLTSASKEALASHTSPNSSPNSIHSSRRGSISSVSSVSSVLDEKDDDRIRCCRHCKDTLLKREQQIDEKEYTPDIVKLYEPDEEASHFVTCFISNHLETVVLSAGEMTYNLEHANDLRMEVQKVYELIDALSKKILSLGLNEEPQPHPKTLQLQRMIRYSATLFVQEKLLGLMSLPTKDKYEELKEKRKQEIDRKLHMEKQATLETQRRLEEKQKDLASRSTAAPNGEVPYPKRGTVKKSEGWLPTSSLPRQREIADPLLQQIDNITSFIKQAKAANRLDEVRMLQENLRQLQDEYDQQQTLKAIELSKRQAEEEEMQREQLQVLREKEWEREQHKAMSQHSRTRSLDFREVKQHQHESGKENLNQIAHALDLDTTQIKSSPSSKTPSPDAVQEQVTEENSVFPTKPRDAPQYIRETDQNQTVFLNPFEDEADTSPVEEDPANTLAGDSSQVVSLPTKALHSDKKEYNPFEDDEEDQQTNGATVCAPNPFEDNGNPFQKSVNAQSSGNPFEGLSSTNPFEVDDNEISGEDIIEEELLLQQIDNIKAYIFDAKHSGRMDEVEVLTENLKELKRTLAKQKEKSNC</sequence>
<dbReference type="InterPro" id="IPR036531">
    <property type="entry name" value="Rbsn_Rab-bd_sf"/>
</dbReference>
<dbReference type="GO" id="GO:0009755">
    <property type="term" value="P:hormone-mediated signaling pathway"/>
    <property type="evidence" value="ECO:0007669"/>
    <property type="project" value="InterPro"/>
</dbReference>
<dbReference type="SMART" id="SM00064">
    <property type="entry name" value="FYVE"/>
    <property type="match status" value="1"/>
</dbReference>
<dbReference type="InterPro" id="IPR000306">
    <property type="entry name" value="Znf_FYVE"/>
</dbReference>
<keyword evidence="5" id="KW-0372">Hormone</keyword>
<feature type="chain" id="PRO_5004080719" evidence="15">
    <location>
        <begin position="22"/>
        <end position="1087"/>
    </location>
</feature>
<dbReference type="PROSITE" id="PS50178">
    <property type="entry name" value="ZF_FYVE"/>
    <property type="match status" value="1"/>
</dbReference>
<evidence type="ECO:0000256" key="12">
    <source>
        <dbReference type="PROSITE-ProRule" id="PRU00042"/>
    </source>
</evidence>
<feature type="compositionally biased region" description="Low complexity" evidence="14">
    <location>
        <begin position="883"/>
        <end position="893"/>
    </location>
</feature>
<dbReference type="GO" id="GO:0008270">
    <property type="term" value="F:zinc ion binding"/>
    <property type="evidence" value="ECO:0007669"/>
    <property type="project" value="UniProtKB-KW"/>
</dbReference>
<evidence type="ECO:0000256" key="2">
    <source>
        <dbReference type="ARBA" id="ARBA00010437"/>
    </source>
</evidence>
<feature type="domain" description="FYVE-type" evidence="17">
    <location>
        <begin position="461"/>
        <end position="564"/>
    </location>
</feature>
<keyword evidence="19" id="KW-1185">Reference proteome</keyword>
<feature type="signal peptide" evidence="15">
    <location>
        <begin position="1"/>
        <end position="21"/>
    </location>
</feature>
<feature type="region of interest" description="Disordered" evidence="14">
    <location>
        <begin position="513"/>
        <end position="542"/>
    </location>
</feature>
<evidence type="ECO:0000256" key="3">
    <source>
        <dbReference type="ARBA" id="ARBA00022525"/>
    </source>
</evidence>
<dbReference type="STRING" id="8469.M7C513"/>